<dbReference type="Pfam" id="PF16138">
    <property type="entry name" value="DUF4846"/>
    <property type="match status" value="1"/>
</dbReference>
<dbReference type="EMBL" id="CP031517">
    <property type="protein sequence ID" value="QOS40761.1"/>
    <property type="molecule type" value="Genomic_DNA"/>
</dbReference>
<name>A0A840SF33_9SPIR</name>
<evidence type="ECO:0000313" key="4">
    <source>
        <dbReference type="Proteomes" id="UP000593591"/>
    </source>
</evidence>
<dbReference type="Proteomes" id="UP000578697">
    <property type="component" value="Unassembled WGS sequence"/>
</dbReference>
<evidence type="ECO:0000313" key="3">
    <source>
        <dbReference type="Proteomes" id="UP000578697"/>
    </source>
</evidence>
<proteinExistence type="predicted"/>
<evidence type="ECO:0000313" key="2">
    <source>
        <dbReference type="EMBL" id="QOS40761.1"/>
    </source>
</evidence>
<evidence type="ECO:0008006" key="5">
    <source>
        <dbReference type="Google" id="ProtNLM"/>
    </source>
</evidence>
<accession>A0A840SF33</accession>
<dbReference type="Proteomes" id="UP000593591">
    <property type="component" value="Chromosome"/>
</dbReference>
<sequence length="265" mass="30816">MKKNIIFVFLLLFPFIIFSQEINKNGNNIVERFSLPERVERVYADKNSFINFLRTYPLKKYGSPVLLYNGQEKRNQVHISVFDFPLLSVDLIQCADAVIKLRAEYLYTQKRFSEIKFHITNGMLIPFERYINGERVIVTGNDTAWKSGYKTGNTRDVFDEYLKFIYSYAGTYSLSKESKKKSIENIVPGDFFIYGGSPGHVVLVLDVAINKKTGKKIMLLGQSYMPSQEFHILKSYESISPWYYIEDNILETPEWTFGKGSLMEF</sequence>
<reference evidence="1 3" key="2">
    <citation type="submission" date="2020-08" db="EMBL/GenBank/DDBJ databases">
        <title>Genomic Encyclopedia of Type Strains, Phase IV (KMG-IV): sequencing the most valuable type-strain genomes for metagenomic binning, comparative biology and taxonomic classification.</title>
        <authorList>
            <person name="Goeker M."/>
        </authorList>
    </citation>
    <scope>NUCLEOTIDE SEQUENCE [LARGE SCALE GENOMIC DNA]</scope>
    <source>
        <strain evidence="1 3">DSM 103679</strain>
    </source>
</reference>
<protein>
    <recommendedName>
        <fullName evidence="5">DUF4846 domain-containing protein</fullName>
    </recommendedName>
</protein>
<organism evidence="1 3">
    <name type="scientific">Treponema rectale</name>
    <dbReference type="NCBI Taxonomy" id="744512"/>
    <lineage>
        <taxon>Bacteria</taxon>
        <taxon>Pseudomonadati</taxon>
        <taxon>Spirochaetota</taxon>
        <taxon>Spirochaetia</taxon>
        <taxon>Spirochaetales</taxon>
        <taxon>Treponemataceae</taxon>
        <taxon>Treponema</taxon>
    </lineage>
</organism>
<keyword evidence="3" id="KW-1185">Reference proteome</keyword>
<dbReference type="KEGG" id="trc:DYE49_09995"/>
<dbReference type="RefSeq" id="WP_184652765.1">
    <property type="nucleotide sequence ID" value="NZ_JACHFR010000002.1"/>
</dbReference>
<dbReference type="AlphaFoldDB" id="A0A840SF33"/>
<evidence type="ECO:0000313" key="1">
    <source>
        <dbReference type="EMBL" id="MBB5219355.1"/>
    </source>
</evidence>
<reference evidence="2 4" key="1">
    <citation type="submission" date="2018-08" db="EMBL/GenBank/DDBJ databases">
        <title>The first complete genome of Treponema rectale (CHPAT), a commensal spirochete of the bovine rectum.</title>
        <authorList>
            <person name="Staton G.J."/>
            <person name="Clegg S.R."/>
            <person name="Carter S.D."/>
            <person name="Radford A.D."/>
            <person name="Darby A."/>
            <person name="Hall N."/>
            <person name="Birtles R.J."/>
            <person name="Evans N.J."/>
        </authorList>
    </citation>
    <scope>NUCLEOTIDE SEQUENCE [LARGE SCALE GENOMIC DNA]</scope>
    <source>
        <strain evidence="2 4">CHPA</strain>
    </source>
</reference>
<gene>
    <name evidence="2" type="ORF">DYE49_09995</name>
    <name evidence="1" type="ORF">HNP77_001724</name>
</gene>
<dbReference type="EMBL" id="JACHFR010000002">
    <property type="protein sequence ID" value="MBB5219355.1"/>
    <property type="molecule type" value="Genomic_DNA"/>
</dbReference>
<dbReference type="InterPro" id="IPR032315">
    <property type="entry name" value="DUF4846"/>
</dbReference>